<dbReference type="PATRIC" id="fig|1365251.3.peg.749"/>
<proteinExistence type="predicted"/>
<comment type="caution">
    <text evidence="2">The sequence shown here is derived from an EMBL/GenBank/DDBJ whole genome shotgun (WGS) entry which is preliminary data.</text>
</comment>
<reference evidence="2 3" key="1">
    <citation type="submission" date="2013-07" db="EMBL/GenBank/DDBJ databases">
        <title>Comparative Genomic and Metabolomic Analysis of Twelve Strains of Pseudoalteromonas luteoviolacea.</title>
        <authorList>
            <person name="Vynne N.G."/>
            <person name="Mansson M."/>
            <person name="Gram L."/>
        </authorList>
    </citation>
    <scope>NUCLEOTIDE SEQUENCE [LARGE SCALE GENOMIC DNA]</scope>
    <source>
        <strain evidence="2 3">H33</strain>
    </source>
</reference>
<evidence type="ECO:0000256" key="1">
    <source>
        <dbReference type="SAM" id="MobiDB-lite"/>
    </source>
</evidence>
<dbReference type="RefSeq" id="WP_269199992.1">
    <property type="nucleotide sequence ID" value="NZ_AUXZ01000057.1"/>
</dbReference>
<name>A0A167FSN3_9GAMM</name>
<dbReference type="EMBL" id="AUXZ01000057">
    <property type="protein sequence ID" value="KZN52933.1"/>
    <property type="molecule type" value="Genomic_DNA"/>
</dbReference>
<dbReference type="AlphaFoldDB" id="A0A167FSN3"/>
<sequence length="43" mass="4620">MPKQQPSSNHNQPAKGTHSQPNWPSKTGNPSGGNRTNNPPKSK</sequence>
<gene>
    <name evidence="2" type="ORF">N476_09115</name>
</gene>
<evidence type="ECO:0000313" key="2">
    <source>
        <dbReference type="EMBL" id="KZN52933.1"/>
    </source>
</evidence>
<protein>
    <submittedName>
        <fullName evidence="2">Uncharacterized protein</fullName>
    </submittedName>
</protein>
<feature type="region of interest" description="Disordered" evidence="1">
    <location>
        <begin position="1"/>
        <end position="43"/>
    </location>
</feature>
<accession>A0A167FSN3</accession>
<dbReference type="Proteomes" id="UP000076503">
    <property type="component" value="Unassembled WGS sequence"/>
</dbReference>
<organism evidence="2 3">
    <name type="scientific">Pseudoalteromonas luteoviolacea H33</name>
    <dbReference type="NCBI Taxonomy" id="1365251"/>
    <lineage>
        <taxon>Bacteria</taxon>
        <taxon>Pseudomonadati</taxon>
        <taxon>Pseudomonadota</taxon>
        <taxon>Gammaproteobacteria</taxon>
        <taxon>Alteromonadales</taxon>
        <taxon>Pseudoalteromonadaceae</taxon>
        <taxon>Pseudoalteromonas</taxon>
    </lineage>
</organism>
<evidence type="ECO:0000313" key="3">
    <source>
        <dbReference type="Proteomes" id="UP000076503"/>
    </source>
</evidence>